<dbReference type="GO" id="GO:0009089">
    <property type="term" value="P:lysine biosynthetic process via diaminopimelate"/>
    <property type="evidence" value="ECO:0007669"/>
    <property type="project" value="UniProtKB-UniRule"/>
</dbReference>
<keyword evidence="4 8" id="KW-0456">Lyase</keyword>
<keyword evidence="3 6" id="KW-0663">Pyridoxal phosphate</keyword>
<keyword evidence="8" id="KW-0457">Lysine biosynthesis</keyword>
<reference evidence="11 12" key="1">
    <citation type="submission" date="2018-06" db="EMBL/GenBank/DDBJ databases">
        <title>Isolation of heavy metals resistant Paenibacillus silvae NC2 from Gold-Copper mine in ZiJin, China.</title>
        <authorList>
            <person name="Xu J."/>
            <person name="Mazhar H.S."/>
            <person name="Rensing C."/>
        </authorList>
    </citation>
    <scope>NUCLEOTIDE SEQUENCE [LARGE SCALE GENOMIC DNA]</scope>
    <source>
        <strain evidence="11 12">NC2</strain>
    </source>
</reference>
<dbReference type="Gene3D" id="2.40.37.10">
    <property type="entry name" value="Lyase, Ornithine Decarboxylase, Chain A, domain 1"/>
    <property type="match status" value="1"/>
</dbReference>
<feature type="domain" description="Orn/DAP/Arg decarboxylase 2 N-terminal" evidence="10">
    <location>
        <begin position="42"/>
        <end position="278"/>
    </location>
</feature>
<comment type="caution">
    <text evidence="11">The sequence shown here is derived from an EMBL/GenBank/DDBJ whole genome shotgun (WGS) entry which is preliminary data.</text>
</comment>
<dbReference type="PANTHER" id="PTHR43727:SF2">
    <property type="entry name" value="GROUP IV DECARBOXYLASE"/>
    <property type="match status" value="1"/>
</dbReference>
<dbReference type="UniPathway" id="UPA00034">
    <property type="reaction ID" value="UER00027"/>
</dbReference>
<dbReference type="PANTHER" id="PTHR43727">
    <property type="entry name" value="DIAMINOPIMELATE DECARBOXYLASE"/>
    <property type="match status" value="1"/>
</dbReference>
<evidence type="ECO:0000256" key="3">
    <source>
        <dbReference type="ARBA" id="ARBA00022898"/>
    </source>
</evidence>
<dbReference type="EMBL" id="QKWW01000016">
    <property type="protein sequence ID" value="PZT56677.1"/>
    <property type="molecule type" value="Genomic_DNA"/>
</dbReference>
<sequence length="429" mass="47456">MSVEYEIQGLPISSIAQRFGTPLYVYDGEVLRQVYQELRGLLTPQVELFYSLKANPNISIVNMLREMGARAEVCSLAELHTAVEAGVDPQHIIFLGPGKSDAEITACIRYGIYAIVTESFQELERIEEIAAHEGRMMSVALRVNPSFSVKGSRLTMGGKPRQFGIDEQSVLQGKEQFEKYTHIEIMGLHVYMGTRMLEIEPIVENTRHILELAERVENELDITLRMVDVGGGLGVPYHEGEQFLDISELTEQLNPMFESFQRSHKNTRLFMELGRYLVGTCGMLVSRALYVKPSYGENFVVTDGGTNCHMAAVGTGSYVKRNFPIASLTRYGETPEAEYNITGPLCTPNDVVGKRVSLPPVEQGDLLGVFHSGAYGPTASPTHFLSHGSPAEVLIVGGEAFLIRERDTPEDLLGKQRLVQVSPTPITNG</sequence>
<dbReference type="EC" id="4.1.1.20" evidence="5 8"/>
<comment type="catalytic activity">
    <reaction evidence="8">
        <text>meso-2,6-diaminopimelate + H(+) = L-lysine + CO2</text>
        <dbReference type="Rhea" id="RHEA:15101"/>
        <dbReference type="ChEBI" id="CHEBI:15378"/>
        <dbReference type="ChEBI" id="CHEBI:16526"/>
        <dbReference type="ChEBI" id="CHEBI:32551"/>
        <dbReference type="ChEBI" id="CHEBI:57791"/>
        <dbReference type="EC" id="4.1.1.20"/>
    </reaction>
</comment>
<dbReference type="PRINTS" id="PR01179">
    <property type="entry name" value="ODADCRBXLASE"/>
</dbReference>
<dbReference type="AlphaFoldDB" id="A0A2W6NL88"/>
<dbReference type="Pfam" id="PF02784">
    <property type="entry name" value="Orn_Arg_deC_N"/>
    <property type="match status" value="1"/>
</dbReference>
<dbReference type="Gene3D" id="3.20.20.10">
    <property type="entry name" value="Alanine racemase"/>
    <property type="match status" value="1"/>
</dbReference>
<dbReference type="NCBIfam" id="TIGR01048">
    <property type="entry name" value="lysA"/>
    <property type="match status" value="1"/>
</dbReference>
<comment type="cofactor">
    <cofactor evidence="1 6 8">
        <name>pyridoxal 5'-phosphate</name>
        <dbReference type="ChEBI" id="CHEBI:597326"/>
    </cofactor>
</comment>
<protein>
    <recommendedName>
        <fullName evidence="5 8">Diaminopimelate decarboxylase</fullName>
        <ecNumber evidence="5 8">4.1.1.20</ecNumber>
    </recommendedName>
</protein>
<dbReference type="InterPro" id="IPR002986">
    <property type="entry name" value="DAP_deCOOHase_LysA"/>
</dbReference>
<dbReference type="SUPFAM" id="SSF51419">
    <property type="entry name" value="PLP-binding barrel"/>
    <property type="match status" value="1"/>
</dbReference>
<evidence type="ECO:0000256" key="2">
    <source>
        <dbReference type="ARBA" id="ARBA00022793"/>
    </source>
</evidence>
<keyword evidence="8" id="KW-0028">Amino-acid biosynthesis</keyword>
<dbReference type="InterPro" id="IPR029066">
    <property type="entry name" value="PLP-binding_barrel"/>
</dbReference>
<keyword evidence="2 8" id="KW-0210">Decarboxylase</keyword>
<gene>
    <name evidence="11" type="primary">lysA</name>
    <name evidence="11" type="ORF">DN757_05345</name>
</gene>
<evidence type="ECO:0000256" key="6">
    <source>
        <dbReference type="PIRSR" id="PIRSR600183-50"/>
    </source>
</evidence>
<dbReference type="CDD" id="cd06839">
    <property type="entry name" value="PLPDE_III_Btrk_like"/>
    <property type="match status" value="1"/>
</dbReference>
<dbReference type="InterPro" id="IPR000183">
    <property type="entry name" value="Orn/DAP/Arg_de-COase"/>
</dbReference>
<accession>A0A2W6NL88</accession>
<dbReference type="Proteomes" id="UP000249204">
    <property type="component" value="Unassembled WGS sequence"/>
</dbReference>
<feature type="active site" description="Proton donor" evidence="6">
    <location>
        <position position="346"/>
    </location>
</feature>
<dbReference type="FunFam" id="3.20.20.10:FF:000003">
    <property type="entry name" value="Diaminopimelate decarboxylase"/>
    <property type="match status" value="1"/>
</dbReference>
<feature type="domain" description="Orn/DAP/Arg decarboxylase 2 C-terminal" evidence="9">
    <location>
        <begin position="23"/>
        <end position="373"/>
    </location>
</feature>
<dbReference type="RefSeq" id="WP_111269237.1">
    <property type="nucleotide sequence ID" value="NZ_QKWW01000016.1"/>
</dbReference>
<dbReference type="GO" id="GO:0008836">
    <property type="term" value="F:diaminopimelate decarboxylase activity"/>
    <property type="evidence" value="ECO:0007669"/>
    <property type="project" value="UniProtKB-UniRule"/>
</dbReference>
<name>A0A2W6NL88_9BACL</name>
<dbReference type="SUPFAM" id="SSF50621">
    <property type="entry name" value="Alanine racemase C-terminal domain-like"/>
    <property type="match status" value="1"/>
</dbReference>
<comment type="pathway">
    <text evidence="8">Amino-acid biosynthesis; L-lysine biosynthesis via DAP pathway; L-lysine from DL-2,6-diaminopimelate: step 1/1.</text>
</comment>
<evidence type="ECO:0000256" key="5">
    <source>
        <dbReference type="NCBIfam" id="TIGR01048"/>
    </source>
</evidence>
<evidence type="ECO:0000313" key="11">
    <source>
        <dbReference type="EMBL" id="PZT56677.1"/>
    </source>
</evidence>
<dbReference type="InterPro" id="IPR022644">
    <property type="entry name" value="De-COase2_N"/>
</dbReference>
<dbReference type="Pfam" id="PF00278">
    <property type="entry name" value="Orn_DAP_Arg_deC"/>
    <property type="match status" value="1"/>
</dbReference>
<comment type="similarity">
    <text evidence="7">Belongs to the Orn/Lys/Arg decarboxylase class-II family.</text>
</comment>
<evidence type="ECO:0000313" key="12">
    <source>
        <dbReference type="Proteomes" id="UP000249204"/>
    </source>
</evidence>
<evidence type="ECO:0000256" key="7">
    <source>
        <dbReference type="RuleBase" id="RU003737"/>
    </source>
</evidence>
<evidence type="ECO:0000259" key="9">
    <source>
        <dbReference type="Pfam" id="PF00278"/>
    </source>
</evidence>
<dbReference type="InterPro" id="IPR022643">
    <property type="entry name" value="De-COase2_C"/>
</dbReference>
<evidence type="ECO:0000256" key="1">
    <source>
        <dbReference type="ARBA" id="ARBA00001933"/>
    </source>
</evidence>
<evidence type="ECO:0000256" key="8">
    <source>
        <dbReference type="RuleBase" id="RU003738"/>
    </source>
</evidence>
<evidence type="ECO:0000259" key="10">
    <source>
        <dbReference type="Pfam" id="PF02784"/>
    </source>
</evidence>
<proteinExistence type="inferred from homology"/>
<organism evidence="11 12">
    <name type="scientific">Paenibacillus silvae</name>
    <dbReference type="NCBI Taxonomy" id="1325358"/>
    <lineage>
        <taxon>Bacteria</taxon>
        <taxon>Bacillati</taxon>
        <taxon>Bacillota</taxon>
        <taxon>Bacilli</taxon>
        <taxon>Bacillales</taxon>
        <taxon>Paenibacillaceae</taxon>
        <taxon>Paenibacillus</taxon>
    </lineage>
</organism>
<dbReference type="PRINTS" id="PR01181">
    <property type="entry name" value="DAPDCRBXLASE"/>
</dbReference>
<evidence type="ECO:0000256" key="4">
    <source>
        <dbReference type="ARBA" id="ARBA00023239"/>
    </source>
</evidence>
<dbReference type="InterPro" id="IPR009006">
    <property type="entry name" value="Ala_racemase/Decarboxylase_C"/>
</dbReference>
<feature type="modified residue" description="N6-(pyridoxal phosphate)lysine" evidence="6">
    <location>
        <position position="53"/>
    </location>
</feature>